<dbReference type="InterPro" id="IPR010502">
    <property type="entry name" value="Carb-bd_dom_fam9"/>
</dbReference>
<evidence type="ECO:0000313" key="3">
    <source>
        <dbReference type="EMBL" id="KAK7462500.1"/>
    </source>
</evidence>
<dbReference type="Pfam" id="PF06452">
    <property type="entry name" value="CBM9_1"/>
    <property type="match status" value="1"/>
</dbReference>
<dbReference type="SUPFAM" id="SSF49344">
    <property type="entry name" value="CBD9-like"/>
    <property type="match status" value="1"/>
</dbReference>
<name>A0ABD0J5S4_9CAEN</name>
<dbReference type="PANTHER" id="PTHR35532:SF5">
    <property type="entry name" value="CARBOHYDRATE-BINDING DOMAIN-CONTAINING PROTEIN"/>
    <property type="match status" value="1"/>
</dbReference>
<protein>
    <recommendedName>
        <fullName evidence="2">Carbohydrate-binding domain-containing protein</fullName>
    </recommendedName>
</protein>
<keyword evidence="1" id="KW-0732">Signal</keyword>
<evidence type="ECO:0000313" key="4">
    <source>
        <dbReference type="Proteomes" id="UP001519460"/>
    </source>
</evidence>
<dbReference type="Proteomes" id="UP001519460">
    <property type="component" value="Unassembled WGS sequence"/>
</dbReference>
<accession>A0ABD0J5S4</accession>
<evidence type="ECO:0000259" key="2">
    <source>
        <dbReference type="Pfam" id="PF06452"/>
    </source>
</evidence>
<sequence>MKWPAFVTCLLLFCLFRTNEGSANSQRYRDQCDADIELAKTCSPPMPRHYVAYRKSGDINVDGQLNDAGWDDVPWTEDFVDIRGTDFPAPTKETRVKVVWDDTHVYVGAKLIEDQVWATYTQKDTRIYQENAFEIFFDVDNSMTWYKEIEINALGTTWDLQLSRAYIDGGDWMDWEGIAEKGVYADGGVNDISNPSTFWSNEMSFPIANLVENTTRDNVPPMDGEAWFTIFARPQYETRPNQTSGQYEKVPGTDASWWSWNPTGAVALHLPNKWGLLFFSNETASSANFGNRQMNYPAWPTYKGLFDIFEIMQAFKTLNSMFVSDKRQLRLPPFLTDCFSDMQITLTDDGFEATLVSKSYPSMKGHIDQNRHVWFTDA</sequence>
<feature type="domain" description="Carbohydrate-binding" evidence="2">
    <location>
        <begin position="61"/>
        <end position="159"/>
    </location>
</feature>
<keyword evidence="4" id="KW-1185">Reference proteome</keyword>
<proteinExistence type="predicted"/>
<dbReference type="PANTHER" id="PTHR35532">
    <property type="entry name" value="SIMILAR TO POLYHYDROXYALKANOATE DEPOLYMERASE"/>
    <property type="match status" value="1"/>
</dbReference>
<gene>
    <name evidence="3" type="ORF">BaRGS_00038469</name>
</gene>
<organism evidence="3 4">
    <name type="scientific">Batillaria attramentaria</name>
    <dbReference type="NCBI Taxonomy" id="370345"/>
    <lineage>
        <taxon>Eukaryota</taxon>
        <taxon>Metazoa</taxon>
        <taxon>Spiralia</taxon>
        <taxon>Lophotrochozoa</taxon>
        <taxon>Mollusca</taxon>
        <taxon>Gastropoda</taxon>
        <taxon>Caenogastropoda</taxon>
        <taxon>Sorbeoconcha</taxon>
        <taxon>Cerithioidea</taxon>
        <taxon>Batillariidae</taxon>
        <taxon>Batillaria</taxon>
    </lineage>
</organism>
<dbReference type="EMBL" id="JACVVK020000622">
    <property type="protein sequence ID" value="KAK7462500.1"/>
    <property type="molecule type" value="Genomic_DNA"/>
</dbReference>
<dbReference type="Gene3D" id="2.60.40.1190">
    <property type="match status" value="1"/>
</dbReference>
<reference evidence="3 4" key="1">
    <citation type="journal article" date="2023" name="Sci. Data">
        <title>Genome assembly of the Korean intertidal mud-creeper Batillaria attramentaria.</title>
        <authorList>
            <person name="Patra A.K."/>
            <person name="Ho P.T."/>
            <person name="Jun S."/>
            <person name="Lee S.J."/>
            <person name="Kim Y."/>
            <person name="Won Y.J."/>
        </authorList>
    </citation>
    <scope>NUCLEOTIDE SEQUENCE [LARGE SCALE GENOMIC DNA]</scope>
    <source>
        <strain evidence="3">Wonlab-2016</strain>
    </source>
</reference>
<dbReference type="AlphaFoldDB" id="A0ABD0J5S4"/>
<evidence type="ECO:0000256" key="1">
    <source>
        <dbReference type="SAM" id="SignalP"/>
    </source>
</evidence>
<feature type="chain" id="PRO_5044778640" description="Carbohydrate-binding domain-containing protein" evidence="1">
    <location>
        <begin position="22"/>
        <end position="378"/>
    </location>
</feature>
<comment type="caution">
    <text evidence="3">The sequence shown here is derived from an EMBL/GenBank/DDBJ whole genome shotgun (WGS) entry which is preliminary data.</text>
</comment>
<feature type="signal peptide" evidence="1">
    <location>
        <begin position="1"/>
        <end position="21"/>
    </location>
</feature>
<dbReference type="CDD" id="cd09620">
    <property type="entry name" value="CBM9_like_3"/>
    <property type="match status" value="1"/>
</dbReference>